<comment type="caution">
    <text evidence="2">The sequence shown here is derived from an EMBL/GenBank/DDBJ whole genome shotgun (WGS) entry which is preliminary data.</text>
</comment>
<gene>
    <name evidence="2" type="ORF">F8154_14275</name>
</gene>
<feature type="domain" description="Peptidase C39-like" evidence="1">
    <location>
        <begin position="47"/>
        <end position="212"/>
    </location>
</feature>
<dbReference type="PANTHER" id="PTHR37806">
    <property type="entry name" value="LMO0724 PROTEIN"/>
    <property type="match status" value="1"/>
</dbReference>
<evidence type="ECO:0000259" key="1">
    <source>
        <dbReference type="Pfam" id="PF13529"/>
    </source>
</evidence>
<dbReference type="CDD" id="cd02549">
    <property type="entry name" value="Peptidase_C39A"/>
    <property type="match status" value="1"/>
</dbReference>
<dbReference type="Proteomes" id="UP000432715">
    <property type="component" value="Unassembled WGS sequence"/>
</dbReference>
<keyword evidence="3" id="KW-1185">Reference proteome</keyword>
<sequence>MVTFYFQFKDNYLKQYQEYSPPDTPAAEESQQEKTAIIKELSDSTILKVPLVLQYPELPRGCEVTSLAMLLQYAGVDVDKMTLAREVKKDPTAYQIRNGKVYFGNPYNGFVGDMYTMKNPGLGVYYGPILELAEAYMGDRIVNLTGGSFDDIYYFLNQEIPVWIITNARYRKLTNEYFQTWQTPTGPVKITYRMHSVLITGYDENYIYFNDPLVNNQNRKVNKEDFEEAWIQMGRQAITYLPEGKALHMILP</sequence>
<evidence type="ECO:0000313" key="2">
    <source>
        <dbReference type="EMBL" id="KAB3529988.1"/>
    </source>
</evidence>
<dbReference type="InterPro" id="IPR016997">
    <property type="entry name" value="UCP032442"/>
</dbReference>
<dbReference type="PANTHER" id="PTHR37806:SF1">
    <property type="entry name" value="PEPTIDASE C39-LIKE DOMAIN-CONTAINING PROTEIN"/>
    <property type="match status" value="1"/>
</dbReference>
<dbReference type="OrthoDB" id="1164310at2"/>
<organism evidence="2 3">
    <name type="scientific">Alkaliphilus pronyensis</name>
    <dbReference type="NCBI Taxonomy" id="1482732"/>
    <lineage>
        <taxon>Bacteria</taxon>
        <taxon>Bacillati</taxon>
        <taxon>Bacillota</taxon>
        <taxon>Clostridia</taxon>
        <taxon>Peptostreptococcales</taxon>
        <taxon>Natronincolaceae</taxon>
        <taxon>Alkaliphilus</taxon>
    </lineage>
</organism>
<accession>A0A6I0F5R9</accession>
<proteinExistence type="predicted"/>
<dbReference type="InterPro" id="IPR039564">
    <property type="entry name" value="Peptidase_C39-like"/>
</dbReference>
<dbReference type="EMBL" id="WBZC01000075">
    <property type="protein sequence ID" value="KAB3529988.1"/>
    <property type="molecule type" value="Genomic_DNA"/>
</dbReference>
<evidence type="ECO:0000313" key="3">
    <source>
        <dbReference type="Proteomes" id="UP000432715"/>
    </source>
</evidence>
<protein>
    <recommendedName>
        <fullName evidence="1">Peptidase C39-like domain-containing protein</fullName>
    </recommendedName>
</protein>
<dbReference type="InterPro" id="IPR039563">
    <property type="entry name" value="Peptidase_C39_single_dom"/>
</dbReference>
<name>A0A6I0F5R9_9FIRM</name>
<dbReference type="Gene3D" id="3.90.70.10">
    <property type="entry name" value="Cysteine proteinases"/>
    <property type="match status" value="1"/>
</dbReference>
<dbReference type="PIRSF" id="PIRSF032442">
    <property type="entry name" value="UCP032442"/>
    <property type="match status" value="1"/>
</dbReference>
<dbReference type="Pfam" id="PF13529">
    <property type="entry name" value="Peptidase_C39_2"/>
    <property type="match status" value="1"/>
</dbReference>
<dbReference type="AlphaFoldDB" id="A0A6I0F5R9"/>
<reference evidence="2 3" key="1">
    <citation type="submission" date="2019-10" db="EMBL/GenBank/DDBJ databases">
        <title>Alkaliphilus serpentinus sp. nov. and Alkaliphilus pronyensis sp. nov., two novel anaerobic alkaliphilic species isolated from the serpentinized-hosted hydrothermal field of the Prony Bay (New Caledonia).</title>
        <authorList>
            <person name="Postec A."/>
        </authorList>
    </citation>
    <scope>NUCLEOTIDE SEQUENCE [LARGE SCALE GENOMIC DNA]</scope>
    <source>
        <strain evidence="2 3">LacV</strain>
    </source>
</reference>